<comment type="similarity">
    <text evidence="2">Belongs to the sepiapterin reductase family.</text>
</comment>
<dbReference type="EMBL" id="JADGJD010000037">
    <property type="protein sequence ID" value="KAJ3056332.1"/>
    <property type="molecule type" value="Genomic_DNA"/>
</dbReference>
<dbReference type="InterPro" id="IPR036291">
    <property type="entry name" value="NAD(P)-bd_dom_sf"/>
</dbReference>
<dbReference type="GO" id="GO:0006729">
    <property type="term" value="P:tetrahydrobiopterin biosynthetic process"/>
    <property type="evidence" value="ECO:0007669"/>
    <property type="project" value="InterPro"/>
</dbReference>
<dbReference type="PANTHER" id="PTHR44085">
    <property type="entry name" value="SEPIAPTERIN REDUCTASE"/>
    <property type="match status" value="1"/>
</dbReference>
<evidence type="ECO:0000256" key="4">
    <source>
        <dbReference type="ARBA" id="ARBA00019170"/>
    </source>
</evidence>
<dbReference type="PRINTS" id="PR00081">
    <property type="entry name" value="GDHRDH"/>
</dbReference>
<dbReference type="Proteomes" id="UP001212841">
    <property type="component" value="Unassembled WGS sequence"/>
</dbReference>
<evidence type="ECO:0000256" key="6">
    <source>
        <dbReference type="ARBA" id="ARBA00022857"/>
    </source>
</evidence>
<reference evidence="8" key="1">
    <citation type="submission" date="2020-05" db="EMBL/GenBank/DDBJ databases">
        <title>Phylogenomic resolution of chytrid fungi.</title>
        <authorList>
            <person name="Stajich J.E."/>
            <person name="Amses K."/>
            <person name="Simmons R."/>
            <person name="Seto K."/>
            <person name="Myers J."/>
            <person name="Bonds A."/>
            <person name="Quandt C.A."/>
            <person name="Barry K."/>
            <person name="Liu P."/>
            <person name="Grigoriev I."/>
            <person name="Longcore J.E."/>
            <person name="James T.Y."/>
        </authorList>
    </citation>
    <scope>NUCLEOTIDE SEQUENCE</scope>
    <source>
        <strain evidence="8">JEL0318</strain>
    </source>
</reference>
<keyword evidence="5" id="KW-0963">Cytoplasm</keyword>
<evidence type="ECO:0000256" key="1">
    <source>
        <dbReference type="ARBA" id="ARBA00004496"/>
    </source>
</evidence>
<dbReference type="EC" id="1.1.1.153" evidence="3"/>
<dbReference type="SUPFAM" id="SSF51735">
    <property type="entry name" value="NAD(P)-binding Rossmann-fold domains"/>
    <property type="match status" value="1"/>
</dbReference>
<evidence type="ECO:0000256" key="7">
    <source>
        <dbReference type="ARBA" id="ARBA00023002"/>
    </source>
</evidence>
<keyword evidence="9" id="KW-1185">Reference proteome</keyword>
<comment type="caution">
    <text evidence="8">The sequence shown here is derived from an EMBL/GenBank/DDBJ whole genome shotgun (WGS) entry which is preliminary data.</text>
</comment>
<proteinExistence type="inferred from homology"/>
<dbReference type="GO" id="GO:0005737">
    <property type="term" value="C:cytoplasm"/>
    <property type="evidence" value="ECO:0007669"/>
    <property type="project" value="UniProtKB-SubCell"/>
</dbReference>
<keyword evidence="7" id="KW-0560">Oxidoreductase</keyword>
<accession>A0AAD5X8P7</accession>
<sequence length="276" mass="30407">MTGPLFIITGASRGYGRTLTTLLAKSNLATQHSTFILVARNLDDLKTLAASLQTLPNPLKIIYEVADFSQSDLDPVASSVLSVIPLQEYSAVYLFNNAGSLGPLKRIRDQDAVDIEREIRINVTAPLVLTSKVLKKFADTVPKTVVVNVSSLAAVQPFDCWGIYATGKAARDMFHRNIAVEEEAVQKEQTQSSNGPRVRVLNYAPGPLDTAMQDQIRETMPDIPLRQIYIDMHKEGKLVKTEDSAAILVKLLEEDTYENGTHVDYFEVGPAKVCET</sequence>
<protein>
    <recommendedName>
        <fullName evidence="4">Sepiapterin reductase</fullName>
        <ecNumber evidence="3">1.1.1.153</ecNumber>
    </recommendedName>
</protein>
<dbReference type="NCBIfam" id="TIGR01500">
    <property type="entry name" value="sepiapter_red"/>
    <property type="match status" value="1"/>
</dbReference>
<organism evidence="8 9">
    <name type="scientific">Rhizophlyctis rosea</name>
    <dbReference type="NCBI Taxonomy" id="64517"/>
    <lineage>
        <taxon>Eukaryota</taxon>
        <taxon>Fungi</taxon>
        <taxon>Fungi incertae sedis</taxon>
        <taxon>Chytridiomycota</taxon>
        <taxon>Chytridiomycota incertae sedis</taxon>
        <taxon>Chytridiomycetes</taxon>
        <taxon>Rhizophlyctidales</taxon>
        <taxon>Rhizophlyctidaceae</taxon>
        <taxon>Rhizophlyctis</taxon>
    </lineage>
</organism>
<dbReference type="CDD" id="cd05367">
    <property type="entry name" value="SPR-like_SDR_c"/>
    <property type="match status" value="1"/>
</dbReference>
<dbReference type="InterPro" id="IPR051721">
    <property type="entry name" value="Biopterin_syn/organic_redct"/>
</dbReference>
<comment type="subcellular location">
    <subcellularLocation>
        <location evidence="1">Cytoplasm</location>
    </subcellularLocation>
</comment>
<dbReference type="InterPro" id="IPR006393">
    <property type="entry name" value="Sepiapterin_red"/>
</dbReference>
<evidence type="ECO:0000313" key="9">
    <source>
        <dbReference type="Proteomes" id="UP001212841"/>
    </source>
</evidence>
<keyword evidence="6" id="KW-0521">NADP</keyword>
<evidence type="ECO:0000256" key="2">
    <source>
        <dbReference type="ARBA" id="ARBA00010483"/>
    </source>
</evidence>
<dbReference type="Pfam" id="PF00106">
    <property type="entry name" value="adh_short"/>
    <property type="match status" value="1"/>
</dbReference>
<name>A0AAD5X8P7_9FUNG</name>
<dbReference type="PANTHER" id="PTHR44085:SF2">
    <property type="entry name" value="SEPIAPTERIN REDUCTASE"/>
    <property type="match status" value="1"/>
</dbReference>
<dbReference type="Gene3D" id="3.40.50.720">
    <property type="entry name" value="NAD(P)-binding Rossmann-like Domain"/>
    <property type="match status" value="1"/>
</dbReference>
<dbReference type="GO" id="GO:0004757">
    <property type="term" value="F:sepiapterin reductase (NADP+) activity"/>
    <property type="evidence" value="ECO:0007669"/>
    <property type="project" value="UniProtKB-EC"/>
</dbReference>
<evidence type="ECO:0000256" key="5">
    <source>
        <dbReference type="ARBA" id="ARBA00022490"/>
    </source>
</evidence>
<dbReference type="InterPro" id="IPR002347">
    <property type="entry name" value="SDR_fam"/>
</dbReference>
<evidence type="ECO:0000313" key="8">
    <source>
        <dbReference type="EMBL" id="KAJ3056332.1"/>
    </source>
</evidence>
<evidence type="ECO:0000256" key="3">
    <source>
        <dbReference type="ARBA" id="ARBA00013075"/>
    </source>
</evidence>
<gene>
    <name evidence="8" type="ORF">HK097_007310</name>
</gene>
<dbReference type="AlphaFoldDB" id="A0AAD5X8P7"/>